<protein>
    <submittedName>
        <fullName evidence="3">YdcF family protein</fullName>
    </submittedName>
</protein>
<dbReference type="EMBL" id="JBHUCX010000065">
    <property type="protein sequence ID" value="MFD1676458.1"/>
    <property type="molecule type" value="Genomic_DNA"/>
</dbReference>
<feature type="transmembrane region" description="Helical" evidence="1">
    <location>
        <begin position="6"/>
        <end position="24"/>
    </location>
</feature>
<keyword evidence="4" id="KW-1185">Reference proteome</keyword>
<feature type="domain" description="DUF218" evidence="2">
    <location>
        <begin position="94"/>
        <end position="236"/>
    </location>
</feature>
<dbReference type="Gene3D" id="3.40.50.620">
    <property type="entry name" value="HUPs"/>
    <property type="match status" value="1"/>
</dbReference>
<evidence type="ECO:0000313" key="4">
    <source>
        <dbReference type="Proteomes" id="UP001597079"/>
    </source>
</evidence>
<reference evidence="4" key="1">
    <citation type="journal article" date="2019" name="Int. J. Syst. Evol. Microbiol.">
        <title>The Global Catalogue of Microorganisms (GCM) 10K type strain sequencing project: providing services to taxonomists for standard genome sequencing and annotation.</title>
        <authorList>
            <consortium name="The Broad Institute Genomics Platform"/>
            <consortium name="The Broad Institute Genome Sequencing Center for Infectious Disease"/>
            <person name="Wu L."/>
            <person name="Ma J."/>
        </authorList>
    </citation>
    <scope>NUCLEOTIDE SEQUENCE [LARGE SCALE GENOMIC DNA]</scope>
    <source>
        <strain evidence="4">CGMCC 1.12286</strain>
    </source>
</reference>
<proteinExistence type="predicted"/>
<dbReference type="PANTHER" id="PTHR30336:SF4">
    <property type="entry name" value="ENVELOPE BIOGENESIS FACTOR ELYC"/>
    <property type="match status" value="1"/>
</dbReference>
<dbReference type="InterPro" id="IPR051599">
    <property type="entry name" value="Cell_Envelope_Assoc"/>
</dbReference>
<dbReference type="Pfam" id="PF02698">
    <property type="entry name" value="DUF218"/>
    <property type="match status" value="1"/>
</dbReference>
<keyword evidence="1" id="KW-1133">Transmembrane helix</keyword>
<evidence type="ECO:0000256" key="1">
    <source>
        <dbReference type="SAM" id="Phobius"/>
    </source>
</evidence>
<accession>A0ABW4JLM8</accession>
<organism evidence="3 4">
    <name type="scientific">Alicyclobacillus fodiniaquatilis</name>
    <dbReference type="NCBI Taxonomy" id="1661150"/>
    <lineage>
        <taxon>Bacteria</taxon>
        <taxon>Bacillati</taxon>
        <taxon>Bacillota</taxon>
        <taxon>Bacilli</taxon>
        <taxon>Bacillales</taxon>
        <taxon>Alicyclobacillaceae</taxon>
        <taxon>Alicyclobacillus</taxon>
    </lineage>
</organism>
<feature type="transmembrane region" description="Helical" evidence="1">
    <location>
        <begin position="59"/>
        <end position="76"/>
    </location>
</feature>
<dbReference type="Proteomes" id="UP001597079">
    <property type="component" value="Unassembled WGS sequence"/>
</dbReference>
<evidence type="ECO:0000259" key="2">
    <source>
        <dbReference type="Pfam" id="PF02698"/>
    </source>
</evidence>
<keyword evidence="1" id="KW-0472">Membrane</keyword>
<comment type="caution">
    <text evidence="3">The sequence shown here is derived from an EMBL/GenBank/DDBJ whole genome shotgun (WGS) entry which is preliminary data.</text>
</comment>
<keyword evidence="1" id="KW-0812">Transmembrane</keyword>
<dbReference type="RefSeq" id="WP_377944360.1">
    <property type="nucleotide sequence ID" value="NZ_JBHUCX010000065.1"/>
</dbReference>
<dbReference type="PANTHER" id="PTHR30336">
    <property type="entry name" value="INNER MEMBRANE PROTEIN, PROBABLE PERMEASE"/>
    <property type="match status" value="1"/>
</dbReference>
<dbReference type="InterPro" id="IPR003848">
    <property type="entry name" value="DUF218"/>
</dbReference>
<evidence type="ECO:0000313" key="3">
    <source>
        <dbReference type="EMBL" id="MFD1676458.1"/>
    </source>
</evidence>
<gene>
    <name evidence="3" type="ORF">ACFSB2_17305</name>
</gene>
<dbReference type="InterPro" id="IPR014729">
    <property type="entry name" value="Rossmann-like_a/b/a_fold"/>
</dbReference>
<dbReference type="CDD" id="cd06259">
    <property type="entry name" value="YdcF-like"/>
    <property type="match status" value="1"/>
</dbReference>
<name>A0ABW4JLM8_9BACL</name>
<sequence>MPGSMHHIFELIFSHTVSLLLYTWTSKRKSTLCQYYGKPMGLLSPENGVTNLRVRLRNIVIIAIAFLALIILYVGWKYEQITSYGNSIKPVKSDAIIVLGTQVMGYQPGSALQERLDWALMLYHKHYAPAFILTGGQGQGERISEAEASQRYLESKGVPSTVIYLDNQSRNTWGNLFDSKQIMQKHGMHTAIIVSNDFQQERAQLYARELGMHTSGYGGHSKYSYMNGPRLTLREVIAITLERH</sequence>